<evidence type="ECO:0000256" key="9">
    <source>
        <dbReference type="ARBA" id="ARBA00023136"/>
    </source>
</evidence>
<dbReference type="InterPro" id="IPR005628">
    <property type="entry name" value="GspK"/>
</dbReference>
<dbReference type="InterPro" id="IPR038072">
    <property type="entry name" value="GspK_central_sf"/>
</dbReference>
<dbReference type="PANTHER" id="PTHR38831:SF2">
    <property type="entry name" value="TYPE II SECRETION SYSTEM PROTEIN K"/>
    <property type="match status" value="1"/>
</dbReference>
<evidence type="ECO:0000256" key="4">
    <source>
        <dbReference type="ARBA" id="ARBA00022475"/>
    </source>
</evidence>
<evidence type="ECO:0000256" key="8">
    <source>
        <dbReference type="ARBA" id="ARBA00022989"/>
    </source>
</evidence>
<comment type="subcellular location">
    <subcellularLocation>
        <location evidence="1">Cell inner membrane</location>
    </subcellularLocation>
</comment>
<dbReference type="Gene3D" id="1.10.40.60">
    <property type="entry name" value="EpsJ-like"/>
    <property type="match status" value="1"/>
</dbReference>
<dbReference type="PANTHER" id="PTHR38831">
    <property type="entry name" value="TYPE II SECRETION SYSTEM PROTEIN K"/>
    <property type="match status" value="1"/>
</dbReference>
<proteinExistence type="inferred from homology"/>
<keyword evidence="14" id="KW-1185">Reference proteome</keyword>
<accession>A0A5C6M3Y8</accession>
<sequence length="269" mass="29292">MRRTSAIRVAGRRRGFVLLVVTVVVILLSLAAYSYLGEMDTENRAASMFGRDVEARMAAESGVEYVAAQIALRQTDATLDLYDDSSMFSRQPMGGGGEARGQVRFSVLSPGMVGSVDSLPRAGLTTETAKFNVNRLLELENDTDETTDPYTAVSFIPNMSEDICNAILDWIDSDEEARAGGAESSTYEALAVPYSARNAPMQSIDELLQVQGVTPQLFYGEDANRNGRMDSNEDDGAESPPTDDQDGTLDFGLRDYLPWSPLCQNALKT</sequence>
<dbReference type="InterPro" id="IPR049031">
    <property type="entry name" value="T2SSK_SAM-like_1st"/>
</dbReference>
<evidence type="ECO:0000256" key="6">
    <source>
        <dbReference type="ARBA" id="ARBA00022692"/>
    </source>
</evidence>
<keyword evidence="6 11" id="KW-0812">Transmembrane</keyword>
<evidence type="ECO:0000256" key="5">
    <source>
        <dbReference type="ARBA" id="ARBA00022519"/>
    </source>
</evidence>
<feature type="transmembrane region" description="Helical" evidence="11">
    <location>
        <begin position="16"/>
        <end position="36"/>
    </location>
</feature>
<keyword evidence="4" id="KW-1003">Cell membrane</keyword>
<evidence type="ECO:0000259" key="12">
    <source>
        <dbReference type="Pfam" id="PF21687"/>
    </source>
</evidence>
<protein>
    <recommendedName>
        <fullName evidence="12">T2SS protein K first SAM-like domain-containing protein</fullName>
    </recommendedName>
</protein>
<keyword evidence="3" id="KW-0813">Transport</keyword>
<dbReference type="SUPFAM" id="SSF158544">
    <property type="entry name" value="GspK insert domain-like"/>
    <property type="match status" value="1"/>
</dbReference>
<comment type="similarity">
    <text evidence="2">Belongs to the GSP K family.</text>
</comment>
<keyword evidence="5" id="KW-0997">Cell inner membrane</keyword>
<evidence type="ECO:0000256" key="3">
    <source>
        <dbReference type="ARBA" id="ARBA00022448"/>
    </source>
</evidence>
<evidence type="ECO:0000256" key="7">
    <source>
        <dbReference type="ARBA" id="ARBA00022927"/>
    </source>
</evidence>
<gene>
    <name evidence="13" type="ORF">E3A20_18730</name>
</gene>
<keyword evidence="7" id="KW-0653">Protein transport</keyword>
<comment type="caution">
    <text evidence="13">The sequence shown here is derived from an EMBL/GenBank/DDBJ whole genome shotgun (WGS) entry which is preliminary data.</text>
</comment>
<evidence type="ECO:0000313" key="13">
    <source>
        <dbReference type="EMBL" id="TWW08997.1"/>
    </source>
</evidence>
<dbReference type="AlphaFoldDB" id="A0A5C6M3Y8"/>
<dbReference type="Pfam" id="PF21687">
    <property type="entry name" value="T2SSK_1st"/>
    <property type="match status" value="1"/>
</dbReference>
<dbReference type="GO" id="GO:0009306">
    <property type="term" value="P:protein secretion"/>
    <property type="evidence" value="ECO:0007669"/>
    <property type="project" value="InterPro"/>
</dbReference>
<evidence type="ECO:0000256" key="1">
    <source>
        <dbReference type="ARBA" id="ARBA00004533"/>
    </source>
</evidence>
<keyword evidence="8 11" id="KW-1133">Transmembrane helix</keyword>
<dbReference type="GO" id="GO:0005886">
    <property type="term" value="C:plasma membrane"/>
    <property type="evidence" value="ECO:0007669"/>
    <property type="project" value="UniProtKB-SubCell"/>
</dbReference>
<feature type="compositionally biased region" description="Acidic residues" evidence="10">
    <location>
        <begin position="232"/>
        <end position="247"/>
    </location>
</feature>
<reference evidence="13 14" key="2">
    <citation type="submission" date="2019-08" db="EMBL/GenBank/DDBJ databases">
        <authorList>
            <person name="Henke P."/>
        </authorList>
    </citation>
    <scope>NUCLEOTIDE SEQUENCE [LARGE SCALE GENOMIC DNA]</scope>
    <source>
        <strain evidence="13">Phe10_nw2017</strain>
    </source>
</reference>
<evidence type="ECO:0000256" key="11">
    <source>
        <dbReference type="SAM" id="Phobius"/>
    </source>
</evidence>
<evidence type="ECO:0000256" key="10">
    <source>
        <dbReference type="SAM" id="MobiDB-lite"/>
    </source>
</evidence>
<name>A0A5C6M3Y8_9PLAN</name>
<dbReference type="EMBL" id="SRHE01000424">
    <property type="protein sequence ID" value="TWW08997.1"/>
    <property type="molecule type" value="Genomic_DNA"/>
</dbReference>
<keyword evidence="9 11" id="KW-0472">Membrane</keyword>
<reference evidence="13 14" key="1">
    <citation type="submission" date="2019-08" db="EMBL/GenBank/DDBJ databases">
        <title>100 year-old enigma solved: identification of Planctomyces bekefii, the type genus and species of the phylum Planctomycetes.</title>
        <authorList>
            <person name="Svetlana D.N."/>
            <person name="Overmann J."/>
        </authorList>
    </citation>
    <scope>NUCLEOTIDE SEQUENCE [LARGE SCALE GENOMIC DNA]</scope>
    <source>
        <strain evidence="13">Phe10_nw2017</strain>
    </source>
</reference>
<feature type="domain" description="T2SS protein K first SAM-like" evidence="12">
    <location>
        <begin position="129"/>
        <end position="218"/>
    </location>
</feature>
<dbReference type="Proteomes" id="UP000321083">
    <property type="component" value="Unassembled WGS sequence"/>
</dbReference>
<organism evidence="13 14">
    <name type="scientific">Planctomyces bekefii</name>
    <dbReference type="NCBI Taxonomy" id="1653850"/>
    <lineage>
        <taxon>Bacteria</taxon>
        <taxon>Pseudomonadati</taxon>
        <taxon>Planctomycetota</taxon>
        <taxon>Planctomycetia</taxon>
        <taxon>Planctomycetales</taxon>
        <taxon>Planctomycetaceae</taxon>
        <taxon>Planctomyces</taxon>
    </lineage>
</organism>
<evidence type="ECO:0000313" key="14">
    <source>
        <dbReference type="Proteomes" id="UP000321083"/>
    </source>
</evidence>
<feature type="region of interest" description="Disordered" evidence="10">
    <location>
        <begin position="219"/>
        <end position="252"/>
    </location>
</feature>
<evidence type="ECO:0000256" key="2">
    <source>
        <dbReference type="ARBA" id="ARBA00007246"/>
    </source>
</evidence>
<feature type="compositionally biased region" description="Basic and acidic residues" evidence="10">
    <location>
        <begin position="222"/>
        <end position="231"/>
    </location>
</feature>